<dbReference type="EMBL" id="CATNWA010000373">
    <property type="protein sequence ID" value="CAI9536692.1"/>
    <property type="molecule type" value="Genomic_DNA"/>
</dbReference>
<gene>
    <name evidence="1" type="ORF">SPARVUS_LOCUS1072317</name>
</gene>
<proteinExistence type="predicted"/>
<organism evidence="1 2">
    <name type="scientific">Staurois parvus</name>
    <dbReference type="NCBI Taxonomy" id="386267"/>
    <lineage>
        <taxon>Eukaryota</taxon>
        <taxon>Metazoa</taxon>
        <taxon>Chordata</taxon>
        <taxon>Craniata</taxon>
        <taxon>Vertebrata</taxon>
        <taxon>Euteleostomi</taxon>
        <taxon>Amphibia</taxon>
        <taxon>Batrachia</taxon>
        <taxon>Anura</taxon>
        <taxon>Neobatrachia</taxon>
        <taxon>Ranoidea</taxon>
        <taxon>Ranidae</taxon>
        <taxon>Staurois</taxon>
    </lineage>
</organism>
<name>A0ABN9AMS0_9NEOB</name>
<accession>A0ABN9AMS0</accession>
<comment type="caution">
    <text evidence="1">The sequence shown here is derived from an EMBL/GenBank/DDBJ whole genome shotgun (WGS) entry which is preliminary data.</text>
</comment>
<reference evidence="1" key="1">
    <citation type="submission" date="2023-05" db="EMBL/GenBank/DDBJ databases">
        <authorList>
            <person name="Stuckert A."/>
        </authorList>
    </citation>
    <scope>NUCLEOTIDE SEQUENCE</scope>
</reference>
<evidence type="ECO:0000313" key="1">
    <source>
        <dbReference type="EMBL" id="CAI9536692.1"/>
    </source>
</evidence>
<keyword evidence="2" id="KW-1185">Reference proteome</keyword>
<evidence type="ECO:0000313" key="2">
    <source>
        <dbReference type="Proteomes" id="UP001162483"/>
    </source>
</evidence>
<protein>
    <submittedName>
        <fullName evidence="1">Uncharacterized protein</fullName>
    </submittedName>
</protein>
<dbReference type="Proteomes" id="UP001162483">
    <property type="component" value="Unassembled WGS sequence"/>
</dbReference>
<sequence length="94" mass="11328">MHTRTTNDDTLTEWLRTSQMPLYSVAEAGSDLIQREGQRKWLHDEQNDEILQELWRARPLMFYKPGLVQNGHFYNELLLKTKTPQWQKYGKRLH</sequence>